<dbReference type="AlphaFoldDB" id="A0A8J7R6D6"/>
<evidence type="ECO:0000313" key="7">
    <source>
        <dbReference type="Proteomes" id="UP000666240"/>
    </source>
</evidence>
<evidence type="ECO:0000256" key="1">
    <source>
        <dbReference type="ARBA" id="ARBA00023015"/>
    </source>
</evidence>
<keyword evidence="2" id="KW-0238">DNA-binding</keyword>
<gene>
    <name evidence="6" type="ORF">J5Y06_08660</name>
</gene>
<dbReference type="InterPro" id="IPR014710">
    <property type="entry name" value="RmlC-like_jellyroll"/>
</dbReference>
<feature type="domain" description="Cyclic nucleotide-binding" evidence="4">
    <location>
        <begin position="23"/>
        <end position="109"/>
    </location>
</feature>
<dbReference type="SUPFAM" id="SSF46785">
    <property type="entry name" value="Winged helix' DNA-binding domain"/>
    <property type="match status" value="1"/>
</dbReference>
<dbReference type="InterPro" id="IPR050397">
    <property type="entry name" value="Env_Response_Regulators"/>
</dbReference>
<evidence type="ECO:0000259" key="5">
    <source>
        <dbReference type="PROSITE" id="PS51063"/>
    </source>
</evidence>
<dbReference type="InterPro" id="IPR012318">
    <property type="entry name" value="HTH_CRP"/>
</dbReference>
<dbReference type="PANTHER" id="PTHR24567:SF68">
    <property type="entry name" value="DNA-BINDING TRANSCRIPTIONAL DUAL REGULATOR CRP"/>
    <property type="match status" value="1"/>
</dbReference>
<dbReference type="PROSITE" id="PS51063">
    <property type="entry name" value="HTH_CRP_2"/>
    <property type="match status" value="1"/>
</dbReference>
<dbReference type="CDD" id="cd00038">
    <property type="entry name" value="CAP_ED"/>
    <property type="match status" value="1"/>
</dbReference>
<keyword evidence="3" id="KW-0804">Transcription</keyword>
<evidence type="ECO:0000256" key="2">
    <source>
        <dbReference type="ARBA" id="ARBA00023125"/>
    </source>
</evidence>
<dbReference type="SMART" id="SM00100">
    <property type="entry name" value="cNMP"/>
    <property type="match status" value="1"/>
</dbReference>
<dbReference type="Proteomes" id="UP000666240">
    <property type="component" value="Unassembled WGS sequence"/>
</dbReference>
<dbReference type="PROSITE" id="PS50042">
    <property type="entry name" value="CNMP_BINDING_3"/>
    <property type="match status" value="1"/>
</dbReference>
<dbReference type="Gene3D" id="1.10.10.10">
    <property type="entry name" value="Winged helix-like DNA-binding domain superfamily/Winged helix DNA-binding domain"/>
    <property type="match status" value="1"/>
</dbReference>
<evidence type="ECO:0000256" key="3">
    <source>
        <dbReference type="ARBA" id="ARBA00023163"/>
    </source>
</evidence>
<evidence type="ECO:0000313" key="6">
    <source>
        <dbReference type="EMBL" id="MBP0438717.1"/>
    </source>
</evidence>
<accession>A0A8J7R6D6</accession>
<sequence length="234" mass="26671">MRALEQYDVLSDEERDALRALPLRTRLLQKNEEIIREGDRPTHSCLLVAGFAARTQNLEDGKRQITNLHAPGDFVDLHSLLLKRMDHNVIAFSDCEVAFIPHGALRELIDRHNHLSRLLWVTTLVDAAIDRAWITCLGRRPAIDHLAHFICELFTRLKGRGLNDGNSILFGATQVELGDILGMSTVHVNRTIQDLRKLGLIDWEAGRVTIRDFDRLADRAGFDPAYLNQWVEPR</sequence>
<dbReference type="InterPro" id="IPR036390">
    <property type="entry name" value="WH_DNA-bd_sf"/>
</dbReference>
<name>A0A8J7R6D6_9HYPH</name>
<dbReference type="Gene3D" id="2.60.120.10">
    <property type="entry name" value="Jelly Rolls"/>
    <property type="match status" value="1"/>
</dbReference>
<evidence type="ECO:0000259" key="4">
    <source>
        <dbReference type="PROSITE" id="PS50042"/>
    </source>
</evidence>
<reference evidence="6" key="1">
    <citation type="submission" date="2021-03" db="EMBL/GenBank/DDBJ databases">
        <title>Genome sequencing and assembly of Tianweitania sediminis.</title>
        <authorList>
            <person name="Chhetri G."/>
        </authorList>
    </citation>
    <scope>NUCLEOTIDE SEQUENCE</scope>
    <source>
        <strain evidence="6">Z8</strain>
    </source>
</reference>
<dbReference type="GO" id="GO:0003700">
    <property type="term" value="F:DNA-binding transcription factor activity"/>
    <property type="evidence" value="ECO:0007669"/>
    <property type="project" value="TreeGrafter"/>
</dbReference>
<feature type="domain" description="HTH crp-type" evidence="5">
    <location>
        <begin position="140"/>
        <end position="214"/>
    </location>
</feature>
<protein>
    <submittedName>
        <fullName evidence="6">Crp/Fnr family transcriptional regulator</fullName>
    </submittedName>
</protein>
<dbReference type="SMART" id="SM00419">
    <property type="entry name" value="HTH_CRP"/>
    <property type="match status" value="1"/>
</dbReference>
<dbReference type="EMBL" id="JAGIYY010000002">
    <property type="protein sequence ID" value="MBP0438717.1"/>
    <property type="molecule type" value="Genomic_DNA"/>
</dbReference>
<dbReference type="InterPro" id="IPR000595">
    <property type="entry name" value="cNMP-bd_dom"/>
</dbReference>
<organism evidence="6 7">
    <name type="scientific">Tianweitania sediminis</name>
    <dbReference type="NCBI Taxonomy" id="1502156"/>
    <lineage>
        <taxon>Bacteria</taxon>
        <taxon>Pseudomonadati</taxon>
        <taxon>Pseudomonadota</taxon>
        <taxon>Alphaproteobacteria</taxon>
        <taxon>Hyphomicrobiales</taxon>
        <taxon>Phyllobacteriaceae</taxon>
        <taxon>Tianweitania</taxon>
    </lineage>
</organism>
<dbReference type="GO" id="GO:0003677">
    <property type="term" value="F:DNA binding"/>
    <property type="evidence" value="ECO:0007669"/>
    <property type="project" value="UniProtKB-KW"/>
</dbReference>
<keyword evidence="1" id="KW-0805">Transcription regulation</keyword>
<dbReference type="SUPFAM" id="SSF51206">
    <property type="entry name" value="cAMP-binding domain-like"/>
    <property type="match status" value="1"/>
</dbReference>
<proteinExistence type="predicted"/>
<dbReference type="Pfam" id="PF00027">
    <property type="entry name" value="cNMP_binding"/>
    <property type="match status" value="1"/>
</dbReference>
<dbReference type="InterPro" id="IPR018490">
    <property type="entry name" value="cNMP-bd_dom_sf"/>
</dbReference>
<keyword evidence="7" id="KW-1185">Reference proteome</keyword>
<comment type="caution">
    <text evidence="6">The sequence shown here is derived from an EMBL/GenBank/DDBJ whole genome shotgun (WGS) entry which is preliminary data.</text>
</comment>
<dbReference type="PANTHER" id="PTHR24567">
    <property type="entry name" value="CRP FAMILY TRANSCRIPTIONAL REGULATORY PROTEIN"/>
    <property type="match status" value="1"/>
</dbReference>
<dbReference type="Pfam" id="PF13545">
    <property type="entry name" value="HTH_Crp_2"/>
    <property type="match status" value="1"/>
</dbReference>
<dbReference type="GO" id="GO:0005829">
    <property type="term" value="C:cytosol"/>
    <property type="evidence" value="ECO:0007669"/>
    <property type="project" value="TreeGrafter"/>
</dbReference>
<dbReference type="InterPro" id="IPR036388">
    <property type="entry name" value="WH-like_DNA-bd_sf"/>
</dbReference>